<proteinExistence type="predicted"/>
<dbReference type="Pfam" id="PF14460">
    <property type="entry name" value="Prok-E2_D"/>
    <property type="match status" value="1"/>
</dbReference>
<comment type="caution">
    <text evidence="1">The sequence shown here is derived from an EMBL/GenBank/DDBJ whole genome shotgun (WGS) entry which is preliminary data.</text>
</comment>
<evidence type="ECO:0000313" key="1">
    <source>
        <dbReference type="EMBL" id="MDC3424283.1"/>
    </source>
</evidence>
<dbReference type="AlphaFoldDB" id="A0A9X4AN93"/>
<sequence>MRSFTDLVDITQKQANGVILGEYKMSLSDFIKSLSSSSTDGVRHETPILPNNCIKLVSTIRGYEVLIELPKRKIPVEYRKKQVTIGFPRMIFKYSIVGESIRSLKIVAVKDSGRINENTGVFYFPYSNVHHSSGEVCMGTNQFPKIDCLSQLDSVHYLFFAAPFGDDYGTMSLAGAGLSELFNKFIDREFDDDLLIPMNSTVKEFFNLNAE</sequence>
<accession>A0A9X4AN93</accession>
<gene>
    <name evidence="1" type="ORF">NC797_07145</name>
</gene>
<keyword evidence="2" id="KW-1185">Reference proteome</keyword>
<dbReference type="Proteomes" id="UP001145050">
    <property type="component" value="Unassembled WGS sequence"/>
</dbReference>
<evidence type="ECO:0000313" key="2">
    <source>
        <dbReference type="Proteomes" id="UP001145050"/>
    </source>
</evidence>
<reference evidence="1" key="1">
    <citation type="submission" date="2022-06" db="EMBL/GenBank/DDBJ databases">
        <title>Aquibacillus sp. a new bacterium isolated from soil saline samples.</title>
        <authorList>
            <person name="Galisteo C."/>
            <person name="De La Haba R."/>
            <person name="Sanchez-Porro C."/>
            <person name="Ventosa A."/>
        </authorList>
    </citation>
    <scope>NUCLEOTIDE SEQUENCE</scope>
    <source>
        <strain evidence="1">3ASR75-11</strain>
    </source>
</reference>
<dbReference type="EMBL" id="JAMQKB010000005">
    <property type="protein sequence ID" value="MDC3424283.1"/>
    <property type="molecule type" value="Genomic_DNA"/>
</dbReference>
<organism evidence="1 2">
    <name type="scientific">Terrihalobacillus insolitus</name>
    <dbReference type="NCBI Taxonomy" id="2950438"/>
    <lineage>
        <taxon>Bacteria</taxon>
        <taxon>Bacillati</taxon>
        <taxon>Bacillota</taxon>
        <taxon>Bacilli</taxon>
        <taxon>Bacillales</taxon>
        <taxon>Bacillaceae</taxon>
        <taxon>Terrihalobacillus</taxon>
    </lineage>
</organism>
<evidence type="ECO:0008006" key="3">
    <source>
        <dbReference type="Google" id="ProtNLM"/>
    </source>
</evidence>
<name>A0A9X4AN93_9BACI</name>
<dbReference type="InterPro" id="IPR032787">
    <property type="entry name" value="Prok-E2_D"/>
</dbReference>
<protein>
    <recommendedName>
        <fullName evidence="3">PRTRC system protein B</fullName>
    </recommendedName>
</protein>
<dbReference type="RefSeq" id="WP_272436088.1">
    <property type="nucleotide sequence ID" value="NZ_JAMQKB010000005.1"/>
</dbReference>